<sequence length="103" mass="11967">MREFNEDTRSMFEVKNDRQRKFEENSRRDHCGSGNNLSSSGEEIHIPQNGSPRVQWVDEKLKLPLALELKEDFRERSDSLSKPDELKPILRHKATCIVVVSNS</sequence>
<name>A0ABD3W3H8_SINWO</name>
<feature type="compositionally biased region" description="Low complexity" evidence="1">
    <location>
        <begin position="32"/>
        <end position="41"/>
    </location>
</feature>
<protein>
    <submittedName>
        <fullName evidence="2">Uncharacterized protein</fullName>
    </submittedName>
</protein>
<comment type="caution">
    <text evidence="2">The sequence shown here is derived from an EMBL/GenBank/DDBJ whole genome shotgun (WGS) entry which is preliminary data.</text>
</comment>
<dbReference type="EMBL" id="JBJQND010000008">
    <property type="protein sequence ID" value="KAL3868110.1"/>
    <property type="molecule type" value="Genomic_DNA"/>
</dbReference>
<organism evidence="2 3">
    <name type="scientific">Sinanodonta woodiana</name>
    <name type="common">Chinese pond mussel</name>
    <name type="synonym">Anodonta woodiana</name>
    <dbReference type="NCBI Taxonomy" id="1069815"/>
    <lineage>
        <taxon>Eukaryota</taxon>
        <taxon>Metazoa</taxon>
        <taxon>Spiralia</taxon>
        <taxon>Lophotrochozoa</taxon>
        <taxon>Mollusca</taxon>
        <taxon>Bivalvia</taxon>
        <taxon>Autobranchia</taxon>
        <taxon>Heteroconchia</taxon>
        <taxon>Palaeoheterodonta</taxon>
        <taxon>Unionida</taxon>
        <taxon>Unionoidea</taxon>
        <taxon>Unionidae</taxon>
        <taxon>Unioninae</taxon>
        <taxon>Sinanodonta</taxon>
    </lineage>
</organism>
<keyword evidence="3" id="KW-1185">Reference proteome</keyword>
<feature type="compositionally biased region" description="Basic and acidic residues" evidence="1">
    <location>
        <begin position="1"/>
        <end position="31"/>
    </location>
</feature>
<dbReference type="Proteomes" id="UP001634394">
    <property type="component" value="Unassembled WGS sequence"/>
</dbReference>
<evidence type="ECO:0000313" key="3">
    <source>
        <dbReference type="Proteomes" id="UP001634394"/>
    </source>
</evidence>
<feature type="region of interest" description="Disordered" evidence="1">
    <location>
        <begin position="1"/>
        <end position="51"/>
    </location>
</feature>
<gene>
    <name evidence="2" type="ORF">ACJMK2_040946</name>
</gene>
<accession>A0ABD3W3H8</accession>
<proteinExistence type="predicted"/>
<evidence type="ECO:0000256" key="1">
    <source>
        <dbReference type="SAM" id="MobiDB-lite"/>
    </source>
</evidence>
<dbReference type="AlphaFoldDB" id="A0ABD3W3H8"/>
<reference evidence="2 3" key="1">
    <citation type="submission" date="2024-11" db="EMBL/GenBank/DDBJ databases">
        <title>Chromosome-level genome assembly of the freshwater bivalve Anodonta woodiana.</title>
        <authorList>
            <person name="Chen X."/>
        </authorList>
    </citation>
    <scope>NUCLEOTIDE SEQUENCE [LARGE SCALE GENOMIC DNA]</scope>
    <source>
        <strain evidence="2">MN2024</strain>
        <tissue evidence="2">Gills</tissue>
    </source>
</reference>
<evidence type="ECO:0000313" key="2">
    <source>
        <dbReference type="EMBL" id="KAL3868110.1"/>
    </source>
</evidence>